<proteinExistence type="predicted"/>
<sequence>MIKVLDDGVQITLAGGESDSLFMWSIVMLMLAVATAVACFTLPVPYAIGAVACLAVLMYFFNAKKNAVKSARHHSAGVLTLKNRHININGAGMALSEQAQIIATAKTLTVSDRGISHQFSGFGDAREIDIAKQVLEGRAIAKREKAISLQSSTQNSDE</sequence>
<evidence type="ECO:0000313" key="5">
    <source>
        <dbReference type="Proteomes" id="UP000255279"/>
    </source>
</evidence>
<reference evidence="2 4" key="1">
    <citation type="submission" date="2017-02" db="EMBL/GenBank/DDBJ databases">
        <title>Draft genome sequence of Moraxella caviae CCUG 355 type strain.</title>
        <authorList>
            <person name="Engstrom-Jakobsson H."/>
            <person name="Salva-Serra F."/>
            <person name="Thorell K."/>
            <person name="Gonzales-Siles L."/>
            <person name="Karlsson R."/>
            <person name="Boulund F."/>
            <person name="Engstrand L."/>
            <person name="Moore E."/>
        </authorList>
    </citation>
    <scope>NUCLEOTIDE SEQUENCE [LARGE SCALE GENOMIC DNA]</scope>
    <source>
        <strain evidence="2 4">CCUG 355</strain>
    </source>
</reference>
<feature type="transmembrane region" description="Helical" evidence="1">
    <location>
        <begin position="44"/>
        <end position="62"/>
    </location>
</feature>
<name>A0A1S9ZW19_9GAMM</name>
<keyword evidence="1" id="KW-0472">Membrane</keyword>
<evidence type="ECO:0000313" key="4">
    <source>
        <dbReference type="Proteomes" id="UP000190435"/>
    </source>
</evidence>
<organism evidence="2 4">
    <name type="scientific">Moraxella caviae</name>
    <dbReference type="NCBI Taxonomy" id="34060"/>
    <lineage>
        <taxon>Bacteria</taxon>
        <taxon>Pseudomonadati</taxon>
        <taxon>Pseudomonadota</taxon>
        <taxon>Gammaproteobacteria</taxon>
        <taxon>Moraxellales</taxon>
        <taxon>Moraxellaceae</taxon>
        <taxon>Moraxella</taxon>
    </lineage>
</organism>
<evidence type="ECO:0000313" key="3">
    <source>
        <dbReference type="EMBL" id="STZ13995.1"/>
    </source>
</evidence>
<accession>A0A1S9ZW19</accession>
<gene>
    <name evidence="2" type="ORF">B0181_10120</name>
    <name evidence="3" type="ORF">NCTC10293_01581</name>
</gene>
<dbReference type="AlphaFoldDB" id="A0A1S9ZW19"/>
<dbReference type="EMBL" id="MUXU01000068">
    <property type="protein sequence ID" value="OOR87607.1"/>
    <property type="molecule type" value="Genomic_DNA"/>
</dbReference>
<dbReference type="OrthoDB" id="6660401at2"/>
<dbReference type="EMBL" id="UGQE01000004">
    <property type="protein sequence ID" value="STZ13995.1"/>
    <property type="molecule type" value="Genomic_DNA"/>
</dbReference>
<reference evidence="3 5" key="2">
    <citation type="submission" date="2018-06" db="EMBL/GenBank/DDBJ databases">
        <authorList>
            <consortium name="Pathogen Informatics"/>
            <person name="Doyle S."/>
        </authorList>
    </citation>
    <scope>NUCLEOTIDE SEQUENCE [LARGE SCALE GENOMIC DNA]</scope>
    <source>
        <strain evidence="3 5">NCTC10293</strain>
    </source>
</reference>
<feature type="transmembrane region" description="Helical" evidence="1">
    <location>
        <begin position="21"/>
        <end position="38"/>
    </location>
</feature>
<keyword evidence="1" id="KW-1133">Transmembrane helix</keyword>
<keyword evidence="4" id="KW-1185">Reference proteome</keyword>
<dbReference type="Proteomes" id="UP000190435">
    <property type="component" value="Unassembled WGS sequence"/>
</dbReference>
<protein>
    <submittedName>
        <fullName evidence="2">Uncharacterized protein</fullName>
    </submittedName>
</protein>
<dbReference type="RefSeq" id="WP_078277373.1">
    <property type="nucleotide sequence ID" value="NZ_MUXU01000068.1"/>
</dbReference>
<dbReference type="Proteomes" id="UP000255279">
    <property type="component" value="Unassembled WGS sequence"/>
</dbReference>
<evidence type="ECO:0000313" key="2">
    <source>
        <dbReference type="EMBL" id="OOR87607.1"/>
    </source>
</evidence>
<keyword evidence="1" id="KW-0812">Transmembrane</keyword>
<evidence type="ECO:0000256" key="1">
    <source>
        <dbReference type="SAM" id="Phobius"/>
    </source>
</evidence>